<dbReference type="FunFam" id="3.40.309.10:FF:000009">
    <property type="entry name" value="Aldehyde dehydrogenase A"/>
    <property type="match status" value="1"/>
</dbReference>
<dbReference type="GO" id="GO:0016620">
    <property type="term" value="F:oxidoreductase activity, acting on the aldehyde or oxo group of donors, NAD or NADP as acceptor"/>
    <property type="evidence" value="ECO:0007669"/>
    <property type="project" value="InterPro"/>
</dbReference>
<keyword evidence="2 3" id="KW-0560">Oxidoreductase</keyword>
<dbReference type="InterPro" id="IPR016161">
    <property type="entry name" value="Ald_DH/histidinol_DH"/>
</dbReference>
<evidence type="ECO:0000259" key="8">
    <source>
        <dbReference type="Pfam" id="PF00171"/>
    </source>
</evidence>
<dbReference type="InterPro" id="IPR016162">
    <property type="entry name" value="Ald_DH_N"/>
</dbReference>
<organism evidence="9 10">
    <name type="scientific">Sorangium cellulosum</name>
    <name type="common">Polyangium cellulosum</name>
    <dbReference type="NCBI Taxonomy" id="56"/>
    <lineage>
        <taxon>Bacteria</taxon>
        <taxon>Pseudomonadati</taxon>
        <taxon>Myxococcota</taxon>
        <taxon>Polyangia</taxon>
        <taxon>Polyangiales</taxon>
        <taxon>Polyangiaceae</taxon>
        <taxon>Sorangium</taxon>
    </lineage>
</organism>
<accession>A0A150PB70</accession>
<evidence type="ECO:0000256" key="7">
    <source>
        <dbReference type="SAM" id="MobiDB-lite"/>
    </source>
</evidence>
<evidence type="ECO:0000256" key="4">
    <source>
        <dbReference type="PIRSR" id="PIRSR036492-1"/>
    </source>
</evidence>
<dbReference type="Pfam" id="PF00171">
    <property type="entry name" value="Aldedh"/>
    <property type="match status" value="1"/>
</dbReference>
<feature type="active site" evidence="4 5">
    <location>
        <position position="255"/>
    </location>
</feature>
<dbReference type="PIRSF" id="PIRSF036492">
    <property type="entry name" value="ALDH"/>
    <property type="match status" value="1"/>
</dbReference>
<dbReference type="FunFam" id="3.40.605.10:FF:000007">
    <property type="entry name" value="NAD/NADP-dependent betaine aldehyde dehydrogenase"/>
    <property type="match status" value="1"/>
</dbReference>
<dbReference type="AlphaFoldDB" id="A0A150PB70"/>
<dbReference type="InterPro" id="IPR012394">
    <property type="entry name" value="Aldehyde_DH_NAD(P)"/>
</dbReference>
<dbReference type="PANTHER" id="PTHR11699">
    <property type="entry name" value="ALDEHYDE DEHYDROGENASE-RELATED"/>
    <property type="match status" value="1"/>
</dbReference>
<feature type="compositionally biased region" description="Gly residues" evidence="7">
    <location>
        <begin position="11"/>
        <end position="24"/>
    </location>
</feature>
<dbReference type="EMBL" id="JELY01002325">
    <property type="protein sequence ID" value="KYF52935.1"/>
    <property type="molecule type" value="Genomic_DNA"/>
</dbReference>
<comment type="caution">
    <text evidence="9">The sequence shown here is derived from an EMBL/GenBank/DDBJ whole genome shotgun (WGS) entry which is preliminary data.</text>
</comment>
<feature type="active site" evidence="4">
    <location>
        <position position="289"/>
    </location>
</feature>
<feature type="domain" description="Aldehyde dehydrogenase" evidence="8">
    <location>
        <begin position="22"/>
        <end position="480"/>
    </location>
</feature>
<protein>
    <recommendedName>
        <fullName evidence="3">Aldehyde dehydrogenase</fullName>
    </recommendedName>
</protein>
<dbReference type="SUPFAM" id="SSF53720">
    <property type="entry name" value="ALDH-like"/>
    <property type="match status" value="1"/>
</dbReference>
<comment type="similarity">
    <text evidence="1 3 6">Belongs to the aldehyde dehydrogenase family.</text>
</comment>
<evidence type="ECO:0000313" key="9">
    <source>
        <dbReference type="EMBL" id="KYF52935.1"/>
    </source>
</evidence>
<dbReference type="InterPro" id="IPR029510">
    <property type="entry name" value="Ald_DH_CS_GLU"/>
</dbReference>
<gene>
    <name evidence="9" type="ORF">BE08_44910</name>
</gene>
<dbReference type="InterPro" id="IPR015590">
    <property type="entry name" value="Aldehyde_DH_dom"/>
</dbReference>
<dbReference type="GO" id="GO:0006081">
    <property type="term" value="P:aldehyde metabolic process"/>
    <property type="evidence" value="ECO:0007669"/>
    <property type="project" value="InterPro"/>
</dbReference>
<dbReference type="CDD" id="cd07099">
    <property type="entry name" value="ALDH_DDALDH"/>
    <property type="match status" value="1"/>
</dbReference>
<dbReference type="InterPro" id="IPR016163">
    <property type="entry name" value="Ald_DH_C"/>
</dbReference>
<evidence type="ECO:0000256" key="3">
    <source>
        <dbReference type="PIRNR" id="PIRNR036492"/>
    </source>
</evidence>
<dbReference type="Gene3D" id="3.40.309.10">
    <property type="entry name" value="Aldehyde Dehydrogenase, Chain A, domain 2"/>
    <property type="match status" value="1"/>
</dbReference>
<evidence type="ECO:0000256" key="2">
    <source>
        <dbReference type="ARBA" id="ARBA00023002"/>
    </source>
</evidence>
<reference evidence="9 10" key="1">
    <citation type="submission" date="2014-02" db="EMBL/GenBank/DDBJ databases">
        <title>The small core and large imbalanced accessory genome model reveals a collaborative survival strategy of Sorangium cellulosum strains in nature.</title>
        <authorList>
            <person name="Han K."/>
            <person name="Peng R."/>
            <person name="Blom J."/>
            <person name="Li Y.-Z."/>
        </authorList>
    </citation>
    <scope>NUCLEOTIDE SEQUENCE [LARGE SCALE GENOMIC DNA]</scope>
    <source>
        <strain evidence="9 10">So0157-25</strain>
    </source>
</reference>
<dbReference type="Proteomes" id="UP000075420">
    <property type="component" value="Unassembled WGS sequence"/>
</dbReference>
<name>A0A150PB70_SORCE</name>
<proteinExistence type="inferred from homology"/>
<evidence type="ECO:0000256" key="6">
    <source>
        <dbReference type="RuleBase" id="RU003345"/>
    </source>
</evidence>
<dbReference type="PROSITE" id="PS00687">
    <property type="entry name" value="ALDEHYDE_DEHYDR_GLU"/>
    <property type="match status" value="1"/>
</dbReference>
<evidence type="ECO:0000256" key="5">
    <source>
        <dbReference type="PROSITE-ProRule" id="PRU10007"/>
    </source>
</evidence>
<feature type="region of interest" description="Disordered" evidence="7">
    <location>
        <begin position="1"/>
        <end position="27"/>
    </location>
</feature>
<dbReference type="Gene3D" id="3.40.605.10">
    <property type="entry name" value="Aldehyde Dehydrogenase, Chain A, domain 1"/>
    <property type="match status" value="1"/>
</dbReference>
<sequence length="526" mass="56883">MGQVVSERAIGGNGSGPGVNGHGGETIRSYAPATGELLGEVRNTSADEVRAAVARARRAQEAWGALPVEERCQRVLRFRDAIVDRADEIVDLLSRECGKPRHEALLHEVLVAADMATYFADIAPKALEPREIKLHLFKHRRSWVHHVPRGVIGVISPWNFPFQLALRDVLAAVVAGNAAVLKPSEVTPLIAVKQKEIWDGAGMPEDLFQVVTGYGPTGAALIDSGIQMLVFTGSVSTGKRVAAACGERLIPCVMELGGKAPLIACADADIERTAQAIVFGGFANAGQVCLSVERVYAHREIHDKLLDRTVEITRGLNQGDPGKEFVDVGAIIFAPQIEVAERHIKDAVEKGASVKVGGKRAQGQGQFFEPTILAGCDHGMTVMKEEIFGPVVPFMQVATEEEAIRLANESHLGLNAYVFSADTDHARRLAERLQAGSVLVNDVLMNGALPDAPFGGVKQSGFGRVMGEDGLRQMCEVKHINADRVGLGSKDPIWFPYTEASYGWFKRGMRALYSSGSWLRRIGELF</sequence>
<evidence type="ECO:0000313" key="10">
    <source>
        <dbReference type="Proteomes" id="UP000075420"/>
    </source>
</evidence>
<evidence type="ECO:0000256" key="1">
    <source>
        <dbReference type="ARBA" id="ARBA00009986"/>
    </source>
</evidence>